<feature type="DNA-binding region" description="H-T-H motif" evidence="4">
    <location>
        <begin position="41"/>
        <end position="60"/>
    </location>
</feature>
<keyword evidence="1" id="KW-0805">Transcription regulation</keyword>
<evidence type="ECO:0000256" key="4">
    <source>
        <dbReference type="PROSITE-ProRule" id="PRU00335"/>
    </source>
</evidence>
<dbReference type="EMBL" id="BAAACA010000056">
    <property type="protein sequence ID" value="GAA0624730.1"/>
    <property type="molecule type" value="Genomic_DNA"/>
</dbReference>
<keyword evidence="3" id="KW-0804">Transcription</keyword>
<dbReference type="Proteomes" id="UP001500668">
    <property type="component" value="Unassembled WGS sequence"/>
</dbReference>
<dbReference type="InterPro" id="IPR001647">
    <property type="entry name" value="HTH_TetR"/>
</dbReference>
<evidence type="ECO:0000256" key="2">
    <source>
        <dbReference type="ARBA" id="ARBA00023125"/>
    </source>
</evidence>
<dbReference type="Gene3D" id="1.10.10.60">
    <property type="entry name" value="Homeodomain-like"/>
    <property type="match status" value="1"/>
</dbReference>
<accession>A0ABP3S8M2</accession>
<dbReference type="Gene3D" id="1.10.357.10">
    <property type="entry name" value="Tetracycline Repressor, domain 2"/>
    <property type="match status" value="1"/>
</dbReference>
<dbReference type="InterPro" id="IPR009057">
    <property type="entry name" value="Homeodomain-like_sf"/>
</dbReference>
<dbReference type="PANTHER" id="PTHR30055">
    <property type="entry name" value="HTH-TYPE TRANSCRIPTIONAL REGULATOR RUTR"/>
    <property type="match status" value="1"/>
</dbReference>
<evidence type="ECO:0000256" key="3">
    <source>
        <dbReference type="ARBA" id="ARBA00023163"/>
    </source>
</evidence>
<protein>
    <submittedName>
        <fullName evidence="6">TetR family transcriptional regulator</fullName>
    </submittedName>
</protein>
<gene>
    <name evidence="6" type="ORF">GCM10010394_64300</name>
</gene>
<dbReference type="InterPro" id="IPR050109">
    <property type="entry name" value="HTH-type_TetR-like_transc_reg"/>
</dbReference>
<sequence>MANELALARMGLRERKKFQTRRRLMATALELFAERGFDKVSVAEIAEAAEVSKMTVFNHFAGKEDLVLQPVEEHTRDVAQALRDRPPGESAVAAVRRHYLTAVEERDASIGLDGEPLVVQLTRLIIETPVLLTRAQAALFQSSELVAEALTEETGDPVMARVAAAQLMGTRATLVHENHRRLLLGDPTEEIARDAELLGRRAFDLVERGLGDYATRQP</sequence>
<reference evidence="7" key="1">
    <citation type="journal article" date="2019" name="Int. J. Syst. Evol. Microbiol.">
        <title>The Global Catalogue of Microorganisms (GCM) 10K type strain sequencing project: providing services to taxonomists for standard genome sequencing and annotation.</title>
        <authorList>
            <consortium name="The Broad Institute Genomics Platform"/>
            <consortium name="The Broad Institute Genome Sequencing Center for Infectious Disease"/>
            <person name="Wu L."/>
            <person name="Ma J."/>
        </authorList>
    </citation>
    <scope>NUCLEOTIDE SEQUENCE [LARGE SCALE GENOMIC DNA]</scope>
    <source>
        <strain evidence="7">JCM 5067</strain>
    </source>
</reference>
<comment type="caution">
    <text evidence="6">The sequence shown here is derived from an EMBL/GenBank/DDBJ whole genome shotgun (WGS) entry which is preliminary data.</text>
</comment>
<dbReference type="PROSITE" id="PS50977">
    <property type="entry name" value="HTH_TETR_2"/>
    <property type="match status" value="1"/>
</dbReference>
<evidence type="ECO:0000259" key="5">
    <source>
        <dbReference type="PROSITE" id="PS50977"/>
    </source>
</evidence>
<dbReference type="Pfam" id="PF00440">
    <property type="entry name" value="TetR_N"/>
    <property type="match status" value="1"/>
</dbReference>
<keyword evidence="7" id="KW-1185">Reference proteome</keyword>
<evidence type="ECO:0000313" key="7">
    <source>
        <dbReference type="Proteomes" id="UP001500668"/>
    </source>
</evidence>
<evidence type="ECO:0000256" key="1">
    <source>
        <dbReference type="ARBA" id="ARBA00023015"/>
    </source>
</evidence>
<dbReference type="PANTHER" id="PTHR30055:SF234">
    <property type="entry name" value="HTH-TYPE TRANSCRIPTIONAL REGULATOR BETI"/>
    <property type="match status" value="1"/>
</dbReference>
<dbReference type="RefSeq" id="WP_344079886.1">
    <property type="nucleotide sequence ID" value="NZ_BAAACA010000056.1"/>
</dbReference>
<name>A0ABP3S8M2_9ACTN</name>
<evidence type="ECO:0000313" key="6">
    <source>
        <dbReference type="EMBL" id="GAA0624730.1"/>
    </source>
</evidence>
<feature type="domain" description="HTH tetR-type" evidence="5">
    <location>
        <begin position="18"/>
        <end position="78"/>
    </location>
</feature>
<organism evidence="6 7">
    <name type="scientific">Streptomyces crystallinus</name>
    <dbReference type="NCBI Taxonomy" id="68191"/>
    <lineage>
        <taxon>Bacteria</taxon>
        <taxon>Bacillati</taxon>
        <taxon>Actinomycetota</taxon>
        <taxon>Actinomycetes</taxon>
        <taxon>Kitasatosporales</taxon>
        <taxon>Streptomycetaceae</taxon>
        <taxon>Streptomyces</taxon>
    </lineage>
</organism>
<keyword evidence="2 4" id="KW-0238">DNA-binding</keyword>
<proteinExistence type="predicted"/>
<dbReference type="PRINTS" id="PR00455">
    <property type="entry name" value="HTHTETR"/>
</dbReference>
<dbReference type="SUPFAM" id="SSF46689">
    <property type="entry name" value="Homeodomain-like"/>
    <property type="match status" value="1"/>
</dbReference>